<evidence type="ECO:0000313" key="1">
    <source>
        <dbReference type="EMBL" id="ETV69857.1"/>
    </source>
</evidence>
<dbReference type="STRING" id="112090.W4FQU4"/>
<accession>W4FQU4</accession>
<dbReference type="OrthoDB" id="417678at2759"/>
<name>W4FQU4_APHAT</name>
<gene>
    <name evidence="1" type="ORF">H257_14472</name>
</gene>
<dbReference type="PANTHER" id="PTHR36960:SF1">
    <property type="entry name" value="SI:DKEY-32E6.3"/>
    <property type="match status" value="1"/>
</dbReference>
<dbReference type="PANTHER" id="PTHR36960">
    <property type="entry name" value="SI:DKEY-32E6.3"/>
    <property type="match status" value="1"/>
</dbReference>
<reference evidence="1" key="1">
    <citation type="submission" date="2013-12" db="EMBL/GenBank/DDBJ databases">
        <title>The Genome Sequence of Aphanomyces astaci APO3.</title>
        <authorList>
            <consortium name="The Broad Institute Genomics Platform"/>
            <person name="Russ C."/>
            <person name="Tyler B."/>
            <person name="van West P."/>
            <person name="Dieguez-Uribeondo J."/>
            <person name="Young S.K."/>
            <person name="Zeng Q."/>
            <person name="Gargeya S."/>
            <person name="Fitzgerald M."/>
            <person name="Abouelleil A."/>
            <person name="Alvarado L."/>
            <person name="Chapman S.B."/>
            <person name="Gainer-Dewar J."/>
            <person name="Goldberg J."/>
            <person name="Griggs A."/>
            <person name="Gujja S."/>
            <person name="Hansen M."/>
            <person name="Howarth C."/>
            <person name="Imamovic A."/>
            <person name="Ireland A."/>
            <person name="Larimer J."/>
            <person name="McCowan C."/>
            <person name="Murphy C."/>
            <person name="Pearson M."/>
            <person name="Poon T.W."/>
            <person name="Priest M."/>
            <person name="Roberts A."/>
            <person name="Saif S."/>
            <person name="Shea T."/>
            <person name="Sykes S."/>
            <person name="Wortman J."/>
            <person name="Nusbaum C."/>
            <person name="Birren B."/>
        </authorList>
    </citation>
    <scope>NUCLEOTIDE SEQUENCE [LARGE SCALE GENOMIC DNA]</scope>
    <source>
        <strain evidence="1">APO3</strain>
    </source>
</reference>
<proteinExistence type="predicted"/>
<sequence length="382" mass="42598">MMKKLVLHFDLNRTILMSDVAGGRSMENTLNYLLAECTYGQVQGNEWICVSKEPSLTPPSPSLVTYKKFVDTLYPYQSMHGASDALNDVKAFNKAQKKKRTALQSAFTSGPGRPISASYDHVLSCLFFPQGPLRDAAKAAAATMADSGLKEAWSEGRYYILPSFLHLLFHVDHHPTVDVNVVFRTFGDDIVEVAKEIEFLVHGRHPLFPGKALSASMRLEPPYATFYRDGFEASGTALALNTLQKVPFQSTNSAATPVEFYASIDPAVSVVRGFEAVQQCIQSMLSTRSVIALRDYWEWWSTHAEHAEYGKLLLIDGAVPAVFFDDHVEECEAHIVDVRDAVTGLVVPFQVAKLKYLRRVEPYYAITDVAYYTKHVDALVVE</sequence>
<protein>
    <submittedName>
        <fullName evidence="1">Uncharacterized protein</fullName>
    </submittedName>
</protein>
<organism evidence="1">
    <name type="scientific">Aphanomyces astaci</name>
    <name type="common">Crayfish plague agent</name>
    <dbReference type="NCBI Taxonomy" id="112090"/>
    <lineage>
        <taxon>Eukaryota</taxon>
        <taxon>Sar</taxon>
        <taxon>Stramenopiles</taxon>
        <taxon>Oomycota</taxon>
        <taxon>Saprolegniomycetes</taxon>
        <taxon>Saprolegniales</taxon>
        <taxon>Verrucalvaceae</taxon>
        <taxon>Aphanomyces</taxon>
    </lineage>
</organism>
<dbReference type="VEuPathDB" id="FungiDB:H257_14472"/>
<dbReference type="GeneID" id="20816468"/>
<dbReference type="EMBL" id="KI913171">
    <property type="protein sequence ID" value="ETV69857.1"/>
    <property type="molecule type" value="Genomic_DNA"/>
</dbReference>
<dbReference type="RefSeq" id="XP_009840596.1">
    <property type="nucleotide sequence ID" value="XM_009842294.1"/>
</dbReference>
<dbReference type="AlphaFoldDB" id="W4FQU4"/>